<evidence type="ECO:0000256" key="1">
    <source>
        <dbReference type="SAM" id="MobiDB-lite"/>
    </source>
</evidence>
<proteinExistence type="predicted"/>
<dbReference type="Proteomes" id="UP001562159">
    <property type="component" value="Unassembled WGS sequence"/>
</dbReference>
<keyword evidence="3" id="KW-1185">Reference proteome</keyword>
<feature type="region of interest" description="Disordered" evidence="1">
    <location>
        <begin position="85"/>
        <end position="107"/>
    </location>
</feature>
<organism evidence="2 3">
    <name type="scientific">Rhodanobacter humi</name>
    <dbReference type="NCBI Taxonomy" id="1888173"/>
    <lineage>
        <taxon>Bacteria</taxon>
        <taxon>Pseudomonadati</taxon>
        <taxon>Pseudomonadota</taxon>
        <taxon>Gammaproteobacteria</taxon>
        <taxon>Lysobacterales</taxon>
        <taxon>Rhodanobacteraceae</taxon>
        <taxon>Rhodanobacter</taxon>
    </lineage>
</organism>
<reference evidence="2 3" key="1">
    <citation type="submission" date="2024-07" db="EMBL/GenBank/DDBJ databases">
        <title>Molecular mechanisms and environmental adaptations of flagellar loss and biofilm growth of Rhodanobacter under environmental stress.</title>
        <authorList>
            <person name="Chen M."/>
        </authorList>
    </citation>
    <scope>NUCLEOTIDE SEQUENCE [LARGE SCALE GENOMIC DNA]</scope>
    <source>
        <strain evidence="2 3">RS22</strain>
    </source>
</reference>
<evidence type="ECO:0000313" key="3">
    <source>
        <dbReference type="Proteomes" id="UP001562159"/>
    </source>
</evidence>
<evidence type="ECO:0000313" key="2">
    <source>
        <dbReference type="EMBL" id="MEY2184264.1"/>
    </source>
</evidence>
<dbReference type="EMBL" id="JBGBPY010000001">
    <property type="protein sequence ID" value="MEY2184264.1"/>
    <property type="molecule type" value="Genomic_DNA"/>
</dbReference>
<gene>
    <name evidence="2" type="ORF">AB7878_17765</name>
</gene>
<accession>A0ABV4AWZ6</accession>
<sequence length="107" mass="11585">MNPIRYFRNVAVELVRLNSAREAAIVEAFTALEEHIPALASLAVQNIGERGRAAHWMSMHQRAFGGRSAYDLLADGDVDTVWDRLTGEDGAPVPRLSRAPSTDGPGG</sequence>
<protein>
    <submittedName>
        <fullName evidence="2">DUF2384 domain-containing protein</fullName>
    </submittedName>
</protein>
<name>A0ABV4AWZ6_9GAMM</name>
<comment type="caution">
    <text evidence="2">The sequence shown here is derived from an EMBL/GenBank/DDBJ whole genome shotgun (WGS) entry which is preliminary data.</text>
</comment>